<organism evidence="6">
    <name type="scientific">Serratia fonticola</name>
    <dbReference type="NCBI Taxonomy" id="47917"/>
    <lineage>
        <taxon>Bacteria</taxon>
        <taxon>Pseudomonadati</taxon>
        <taxon>Pseudomonadota</taxon>
        <taxon>Gammaproteobacteria</taxon>
        <taxon>Enterobacterales</taxon>
        <taxon>Yersiniaceae</taxon>
        <taxon>Serratia</taxon>
    </lineage>
</organism>
<sequence length="86" mass="9052">MGWTQHTVGAQNIRTMAMIQLLLGNMGMAGGGINALRGHSNIQGLTDIGLLSTSLPGYLTLPSDKQTDLATYLAAKYAKGHLAWPG</sequence>
<reference evidence="6" key="1">
    <citation type="submission" date="2019-05" db="EMBL/GenBank/DDBJ databases">
        <authorList>
            <consortium name="Pathogen Informatics"/>
        </authorList>
    </citation>
    <scope>NUCLEOTIDE SEQUENCE [LARGE SCALE GENOMIC DNA]</scope>
    <source>
        <strain evidence="6">NCTC12965</strain>
    </source>
</reference>
<comment type="similarity">
    <text evidence="3">Belongs to the prokaryotic molybdopterin-containing oxidoreductase family.</text>
</comment>
<keyword evidence="5 6" id="KW-0560">Oxidoreductase</keyword>
<dbReference type="GO" id="GO:0030151">
    <property type="term" value="F:molybdenum ion binding"/>
    <property type="evidence" value="ECO:0007669"/>
    <property type="project" value="TreeGrafter"/>
</dbReference>
<dbReference type="GO" id="GO:0030313">
    <property type="term" value="C:cell envelope"/>
    <property type="evidence" value="ECO:0007669"/>
    <property type="project" value="UniProtKB-SubCell"/>
</dbReference>
<dbReference type="GO" id="GO:0009055">
    <property type="term" value="F:electron transfer activity"/>
    <property type="evidence" value="ECO:0007669"/>
    <property type="project" value="TreeGrafter"/>
</dbReference>
<protein>
    <submittedName>
        <fullName evidence="6">Formate dehydrogenase, nitrate-inducible, major subunit</fullName>
        <ecNumber evidence="6">1.2.1.2</ecNumber>
    </submittedName>
</protein>
<dbReference type="Gene3D" id="3.40.228.10">
    <property type="entry name" value="Dimethylsulfoxide Reductase, domain 2"/>
    <property type="match status" value="1"/>
</dbReference>
<dbReference type="AlphaFoldDB" id="A0A4U9TGP6"/>
<keyword evidence="4" id="KW-0479">Metal-binding</keyword>
<dbReference type="GO" id="GO:0009061">
    <property type="term" value="P:anaerobic respiration"/>
    <property type="evidence" value="ECO:0007669"/>
    <property type="project" value="TreeGrafter"/>
</dbReference>
<evidence type="ECO:0000256" key="4">
    <source>
        <dbReference type="ARBA" id="ARBA00022485"/>
    </source>
</evidence>
<proteinExistence type="inferred from homology"/>
<dbReference type="PANTHER" id="PTHR43598:SF1">
    <property type="entry name" value="FORMATE DEHYDROGENASE-O MAJOR SUBUNIT"/>
    <property type="match status" value="1"/>
</dbReference>
<comment type="subcellular location">
    <subcellularLocation>
        <location evidence="2">Cell envelope</location>
    </subcellularLocation>
</comment>
<accession>A0A4U9TGP6</accession>
<comment type="cofactor">
    <cofactor evidence="1">
        <name>[4Fe-4S] cluster</name>
        <dbReference type="ChEBI" id="CHEBI:49883"/>
    </cofactor>
</comment>
<dbReference type="GO" id="GO:0051539">
    <property type="term" value="F:4 iron, 4 sulfur cluster binding"/>
    <property type="evidence" value="ECO:0007669"/>
    <property type="project" value="UniProtKB-KW"/>
</dbReference>
<keyword evidence="4" id="KW-0004">4Fe-4S</keyword>
<gene>
    <name evidence="6" type="primary">fdnG_2</name>
    <name evidence="6" type="ORF">NCTC12965_00726</name>
</gene>
<evidence type="ECO:0000256" key="5">
    <source>
        <dbReference type="ARBA" id="ARBA00023002"/>
    </source>
</evidence>
<evidence type="ECO:0000256" key="2">
    <source>
        <dbReference type="ARBA" id="ARBA00004196"/>
    </source>
</evidence>
<dbReference type="EC" id="1.2.1.2" evidence="6"/>
<keyword evidence="4" id="KW-0408">Iron</keyword>
<dbReference type="SUPFAM" id="SSF53706">
    <property type="entry name" value="Formate dehydrogenase/DMSO reductase, domains 1-3"/>
    <property type="match status" value="1"/>
</dbReference>
<evidence type="ECO:0000313" key="6">
    <source>
        <dbReference type="EMBL" id="VTR19100.1"/>
    </source>
</evidence>
<dbReference type="PANTHER" id="PTHR43598">
    <property type="entry name" value="TUNGSTEN-CONTAINING FORMYLMETHANOFURAN DEHYDROGENASE 2 SUBUNIT B"/>
    <property type="match status" value="1"/>
</dbReference>
<dbReference type="GO" id="GO:0016491">
    <property type="term" value="F:oxidoreductase activity"/>
    <property type="evidence" value="ECO:0007669"/>
    <property type="project" value="UniProtKB-KW"/>
</dbReference>
<evidence type="ECO:0000256" key="3">
    <source>
        <dbReference type="ARBA" id="ARBA00010312"/>
    </source>
</evidence>
<name>A0A4U9TGP6_SERFO</name>
<dbReference type="EMBL" id="CABEEZ010000019">
    <property type="protein sequence ID" value="VTR19100.1"/>
    <property type="molecule type" value="Genomic_DNA"/>
</dbReference>
<evidence type="ECO:0000256" key="1">
    <source>
        <dbReference type="ARBA" id="ARBA00001966"/>
    </source>
</evidence>
<keyword evidence="4" id="KW-0411">Iron-sulfur</keyword>